<dbReference type="InterPro" id="IPR011713">
    <property type="entry name" value="Leu-rich_rpt_3"/>
</dbReference>
<dbReference type="Gene3D" id="3.80.10.10">
    <property type="entry name" value="Ribonuclease Inhibitor"/>
    <property type="match status" value="2"/>
</dbReference>
<dbReference type="PANTHER" id="PTHR11017">
    <property type="entry name" value="LEUCINE-RICH REPEAT-CONTAINING PROTEIN"/>
    <property type="match status" value="1"/>
</dbReference>
<evidence type="ECO:0000256" key="1">
    <source>
        <dbReference type="ARBA" id="ARBA00022614"/>
    </source>
</evidence>
<name>A0ABU6QS22_9FABA</name>
<dbReference type="InterPro" id="IPR027417">
    <property type="entry name" value="P-loop_NTPase"/>
</dbReference>
<dbReference type="Gene3D" id="1.10.8.430">
    <property type="entry name" value="Helical domain of apoptotic protease-activating factors"/>
    <property type="match status" value="1"/>
</dbReference>
<dbReference type="Pfam" id="PF07725">
    <property type="entry name" value="LRR_3"/>
    <property type="match status" value="1"/>
</dbReference>
<dbReference type="InterPro" id="IPR032675">
    <property type="entry name" value="LRR_dom_sf"/>
</dbReference>
<dbReference type="SUPFAM" id="SSF52058">
    <property type="entry name" value="L domain-like"/>
    <property type="match status" value="1"/>
</dbReference>
<keyword evidence="2" id="KW-0677">Repeat</keyword>
<comment type="caution">
    <text evidence="5">The sequence shown here is derived from an EMBL/GenBank/DDBJ whole genome shotgun (WGS) entry which is preliminary data.</text>
</comment>
<gene>
    <name evidence="5" type="ORF">PIB30_080501</name>
</gene>
<organism evidence="5 6">
    <name type="scientific">Stylosanthes scabra</name>
    <dbReference type="NCBI Taxonomy" id="79078"/>
    <lineage>
        <taxon>Eukaryota</taxon>
        <taxon>Viridiplantae</taxon>
        <taxon>Streptophyta</taxon>
        <taxon>Embryophyta</taxon>
        <taxon>Tracheophyta</taxon>
        <taxon>Spermatophyta</taxon>
        <taxon>Magnoliopsida</taxon>
        <taxon>eudicotyledons</taxon>
        <taxon>Gunneridae</taxon>
        <taxon>Pentapetalae</taxon>
        <taxon>rosids</taxon>
        <taxon>fabids</taxon>
        <taxon>Fabales</taxon>
        <taxon>Fabaceae</taxon>
        <taxon>Papilionoideae</taxon>
        <taxon>50 kb inversion clade</taxon>
        <taxon>dalbergioids sensu lato</taxon>
        <taxon>Dalbergieae</taxon>
        <taxon>Pterocarpus clade</taxon>
        <taxon>Stylosanthes</taxon>
    </lineage>
</organism>
<accession>A0ABU6QS22</accession>
<protein>
    <submittedName>
        <fullName evidence="5">Uncharacterized protein</fullName>
    </submittedName>
</protein>
<dbReference type="SUPFAM" id="SSF52540">
    <property type="entry name" value="P-loop containing nucleoside triphosphate hydrolases"/>
    <property type="match status" value="1"/>
</dbReference>
<dbReference type="Proteomes" id="UP001341840">
    <property type="component" value="Unassembled WGS sequence"/>
</dbReference>
<evidence type="ECO:0000313" key="6">
    <source>
        <dbReference type="Proteomes" id="UP001341840"/>
    </source>
</evidence>
<feature type="non-terminal residue" evidence="5">
    <location>
        <position position="1"/>
    </location>
</feature>
<dbReference type="InterPro" id="IPR002182">
    <property type="entry name" value="NB-ARC"/>
</dbReference>
<proteinExistence type="predicted"/>
<dbReference type="InterPro" id="IPR058192">
    <property type="entry name" value="WHD_ROQ1-like"/>
</dbReference>
<keyword evidence="1" id="KW-0433">Leucine-rich repeat</keyword>
<dbReference type="SUPFAM" id="SSF46785">
    <property type="entry name" value="Winged helix' DNA-binding domain"/>
    <property type="match status" value="1"/>
</dbReference>
<dbReference type="Pfam" id="PF00931">
    <property type="entry name" value="NB-ARC"/>
    <property type="match status" value="1"/>
</dbReference>
<dbReference type="InterPro" id="IPR042197">
    <property type="entry name" value="Apaf_helical"/>
</dbReference>
<dbReference type="InterPro" id="IPR036390">
    <property type="entry name" value="WH_DNA-bd_sf"/>
</dbReference>
<sequence length="817" mass="93433">LRRKKVFIVLDDVNTSELLENLLGVGQDYLGVGSKVIVTTRDKHVLLSRSVDHIHEVMEMNDENSLKLFSFNAFNKTHPPENEYWDLSKRALAYARGNPLALKVLGSFLHSKSEKEWDNALTKLKWIPNADIQKVLRLSFNELDDTEKDIFLDIACFFKGEEREKVARILNECGFYADIGIRNLLDKALISISTNKSIQMHDLIQEMGHKIVCEESPKNPGKRSRVWHPDEICEILKNDMGSATIETIYLDMTRRAEICISSNALKKMPKLRLLAFDSGDMDYGRKRVDYTLSLPTNLELPNNLRYIQWEGCPLKSLSTTSWPSKLVELSMPYSDVEKLWDGAQDFPSLEEIHLSYSKQLIECPDLSGAPNLRQVWVNGCDKLVHLHPSILSRPKLEGLAVYGCTELKSLSCTTCSPFLKHVVAYNCPNMQEFSIPISKDTIDINLHLRSTPLKQLPSSIMLLRNLSNFSFPISDILMDLPERFTNQIILSNPNDHECDPVATLRTIIPSPVFHYIRELKFDGCPGLTELPDNISLLSTVILITIHKINIMTFPESIKALPRLKVLFICHCERLQSVPMLPPSLEAFKVWDCKSLRTVSSSTEQLKRQYDAAFVFLNCVQLDEESYFTMLKDAIVRAEGKQLSPRSEKIRNGECTDFDYDEAFLIQHNINVGKIMEIVSGRRKAIDDDDNNANMTVKFFAHLSNKEEVAIKACGIRWMYPNMEEESRGRRFKRRREEFELDELEAIASRNKEKGLDSDDGEELVPPTKKFKHGFFEAPSILQVESLEDLRKKLQQVLHIQFDDGDSCSADFKLGYNV</sequence>
<dbReference type="Pfam" id="PF23282">
    <property type="entry name" value="WHD_ROQ1"/>
    <property type="match status" value="1"/>
</dbReference>
<reference evidence="5 6" key="1">
    <citation type="journal article" date="2023" name="Plants (Basel)">
        <title>Bridging the Gap: Combining Genomics and Transcriptomics Approaches to Understand Stylosanthes scabra, an Orphan Legume from the Brazilian Caatinga.</title>
        <authorList>
            <person name="Ferreira-Neto J.R.C."/>
            <person name="da Silva M.D."/>
            <person name="Binneck E."/>
            <person name="de Melo N.F."/>
            <person name="da Silva R.H."/>
            <person name="de Melo A.L.T.M."/>
            <person name="Pandolfi V."/>
            <person name="Bustamante F.O."/>
            <person name="Brasileiro-Vidal A.C."/>
            <person name="Benko-Iseppon A.M."/>
        </authorList>
    </citation>
    <scope>NUCLEOTIDE SEQUENCE [LARGE SCALE GENOMIC DNA]</scope>
    <source>
        <tissue evidence="5">Leaves</tissue>
    </source>
</reference>
<dbReference type="InterPro" id="IPR044974">
    <property type="entry name" value="Disease_R_plants"/>
</dbReference>
<evidence type="ECO:0000259" key="4">
    <source>
        <dbReference type="Pfam" id="PF23282"/>
    </source>
</evidence>
<keyword evidence="6" id="KW-1185">Reference proteome</keyword>
<evidence type="ECO:0000256" key="2">
    <source>
        <dbReference type="ARBA" id="ARBA00022737"/>
    </source>
</evidence>
<feature type="domain" description="NB-ARC" evidence="3">
    <location>
        <begin position="1"/>
        <end position="77"/>
    </location>
</feature>
<dbReference type="PANTHER" id="PTHR11017:SF512">
    <property type="entry name" value="ADP-RIBOSYL CYCLASE_CYCLIC ADP-RIBOSE HYDROLASE"/>
    <property type="match status" value="1"/>
</dbReference>
<dbReference type="EMBL" id="JASCZI010001174">
    <property type="protein sequence ID" value="MED6114470.1"/>
    <property type="molecule type" value="Genomic_DNA"/>
</dbReference>
<feature type="domain" description="Disease resistance protein Roq1-like winged-helix" evidence="4">
    <location>
        <begin position="146"/>
        <end position="216"/>
    </location>
</feature>
<evidence type="ECO:0000313" key="5">
    <source>
        <dbReference type="EMBL" id="MED6114470.1"/>
    </source>
</evidence>
<evidence type="ECO:0000259" key="3">
    <source>
        <dbReference type="Pfam" id="PF00931"/>
    </source>
</evidence>
<dbReference type="Gene3D" id="3.40.50.300">
    <property type="entry name" value="P-loop containing nucleotide triphosphate hydrolases"/>
    <property type="match status" value="1"/>
</dbReference>